<keyword evidence="10" id="KW-0812">Transmembrane</keyword>
<keyword evidence="3" id="KW-0597">Phosphoprotein</keyword>
<evidence type="ECO:0000256" key="8">
    <source>
        <dbReference type="ARBA" id="ARBA00023012"/>
    </source>
</evidence>
<dbReference type="AlphaFoldDB" id="A0A5M7C0V6"/>
<keyword evidence="10" id="KW-1133">Transmembrane helix</keyword>
<keyword evidence="9" id="KW-0175">Coiled coil</keyword>
<proteinExistence type="predicted"/>
<evidence type="ECO:0000256" key="5">
    <source>
        <dbReference type="ARBA" id="ARBA00022741"/>
    </source>
</evidence>
<reference evidence="12 13" key="1">
    <citation type="submission" date="2019-09" db="EMBL/GenBank/DDBJ databases">
        <title>Draft genome sequence of the thermophilic Saccharopolyspora hirsuta VKM Ac-666T.</title>
        <authorList>
            <person name="Lobastova T.G."/>
            <person name="Fokina V."/>
            <person name="Bragin E.Y."/>
            <person name="Shtratnikova V.Y."/>
            <person name="Starodumova I.P."/>
            <person name="Tarlachkov S.V."/>
            <person name="Donova M.V."/>
        </authorList>
    </citation>
    <scope>NUCLEOTIDE SEQUENCE [LARGE SCALE GENOMIC DNA]</scope>
    <source>
        <strain evidence="12 13">VKM Ac-666</strain>
    </source>
</reference>
<feature type="transmembrane region" description="Helical" evidence="10">
    <location>
        <begin position="89"/>
        <end position="107"/>
    </location>
</feature>
<keyword evidence="10" id="KW-0472">Membrane</keyword>
<feature type="coiled-coil region" evidence="9">
    <location>
        <begin position="183"/>
        <end position="210"/>
    </location>
</feature>
<feature type="transmembrane region" description="Helical" evidence="10">
    <location>
        <begin position="114"/>
        <end position="134"/>
    </location>
</feature>
<feature type="domain" description="Signal transduction histidine kinase subgroup 3 dimerisation and phosphoacceptor" evidence="11">
    <location>
        <begin position="202"/>
        <end position="266"/>
    </location>
</feature>
<comment type="catalytic activity">
    <reaction evidence="1">
        <text>ATP + protein L-histidine = ADP + protein N-phospho-L-histidine.</text>
        <dbReference type="EC" id="2.7.13.3"/>
    </reaction>
</comment>
<gene>
    <name evidence="12" type="ORF">F1721_09625</name>
</gene>
<dbReference type="GO" id="GO:0005524">
    <property type="term" value="F:ATP binding"/>
    <property type="evidence" value="ECO:0007669"/>
    <property type="project" value="UniProtKB-KW"/>
</dbReference>
<dbReference type="InterPro" id="IPR050482">
    <property type="entry name" value="Sensor_HK_TwoCompSys"/>
</dbReference>
<accession>A0A5M7C0V6</accession>
<dbReference type="SUPFAM" id="SSF55874">
    <property type="entry name" value="ATPase domain of HSP90 chaperone/DNA topoisomerase II/histidine kinase"/>
    <property type="match status" value="1"/>
</dbReference>
<feature type="transmembrane region" description="Helical" evidence="10">
    <location>
        <begin position="41"/>
        <end position="58"/>
    </location>
</feature>
<evidence type="ECO:0000259" key="11">
    <source>
        <dbReference type="Pfam" id="PF07730"/>
    </source>
</evidence>
<dbReference type="GO" id="GO:0016020">
    <property type="term" value="C:membrane"/>
    <property type="evidence" value="ECO:0007669"/>
    <property type="project" value="InterPro"/>
</dbReference>
<feature type="transmembrane region" description="Helical" evidence="10">
    <location>
        <begin position="146"/>
        <end position="165"/>
    </location>
</feature>
<sequence length="538" mass="57329">MSGPRWLSRIVADQTRGNFALWLGLAALVLAERTTQETGGAPWWLVLGGAALLVAAGAAMRTQPLLSWLVVVALALGQLHGTTLGPPVLLSYLLALVVAGHVAGRVVEDVRRPMAAFAVAVAAGLLAVVALGYLLDSPLPRVASNLVHALYLLGVLVLLGVLPWLTGRYRRLNAELMAAGWERARQLERERAIESERERLRERARIAQDMHDSLGHALSLIALRAGRAEVDPAGDEQLRTFAGEVRGAVTAAAEELHTVVGVLREEGAPPAPTEPVHETIAELVDRTAQSGVDVHLERVGEPVPLRRIADRAAYRAVQESLTNATKHAPGAPVTVRVVHGADETVVDVVSGPPADTTPAPIRGKRGLIGLEERIRIAGGSLKAGPHEGGFRVTATLPHTDPGTAPGPVVAEPARFDAEQRRIRWRIAKGLALPVGVSTAVVVVVLGLFTGWVYNSVLSEEAYDRLVVGTPRPAVETVLPAFDLRSLEIDAEPPHPPGSDCAYYLTSDVIVPAPQSVYRLCFADERLVSKDELPVRSGG</sequence>
<keyword evidence="13" id="KW-1185">Reference proteome</keyword>
<dbReference type="Proteomes" id="UP000323946">
    <property type="component" value="Unassembled WGS sequence"/>
</dbReference>
<keyword evidence="5" id="KW-0547">Nucleotide-binding</keyword>
<keyword evidence="4" id="KW-0808">Transferase</keyword>
<comment type="caution">
    <text evidence="12">The sequence shown here is derived from an EMBL/GenBank/DDBJ whole genome shotgun (WGS) entry which is preliminary data.</text>
</comment>
<feature type="transmembrane region" description="Helical" evidence="10">
    <location>
        <begin position="430"/>
        <end position="453"/>
    </location>
</feature>
<evidence type="ECO:0000313" key="13">
    <source>
        <dbReference type="Proteomes" id="UP000323946"/>
    </source>
</evidence>
<organism evidence="12 13">
    <name type="scientific">Saccharopolyspora hirsuta</name>
    <dbReference type="NCBI Taxonomy" id="1837"/>
    <lineage>
        <taxon>Bacteria</taxon>
        <taxon>Bacillati</taxon>
        <taxon>Actinomycetota</taxon>
        <taxon>Actinomycetes</taxon>
        <taxon>Pseudonocardiales</taxon>
        <taxon>Pseudonocardiaceae</taxon>
        <taxon>Saccharopolyspora</taxon>
    </lineage>
</organism>
<dbReference type="GO" id="GO:0000155">
    <property type="term" value="F:phosphorelay sensor kinase activity"/>
    <property type="evidence" value="ECO:0007669"/>
    <property type="project" value="InterPro"/>
</dbReference>
<dbReference type="RefSeq" id="WP_150066246.1">
    <property type="nucleotide sequence ID" value="NZ_VWPH01000004.1"/>
</dbReference>
<dbReference type="EC" id="2.7.13.3" evidence="2"/>
<dbReference type="Gene3D" id="3.30.565.10">
    <property type="entry name" value="Histidine kinase-like ATPase, C-terminal domain"/>
    <property type="match status" value="1"/>
</dbReference>
<evidence type="ECO:0000256" key="1">
    <source>
        <dbReference type="ARBA" id="ARBA00000085"/>
    </source>
</evidence>
<evidence type="ECO:0000256" key="2">
    <source>
        <dbReference type="ARBA" id="ARBA00012438"/>
    </source>
</evidence>
<dbReference type="PANTHER" id="PTHR24421:SF10">
    <property type="entry name" value="NITRATE_NITRITE SENSOR PROTEIN NARQ"/>
    <property type="match status" value="1"/>
</dbReference>
<evidence type="ECO:0000256" key="9">
    <source>
        <dbReference type="SAM" id="Coils"/>
    </source>
</evidence>
<evidence type="ECO:0000256" key="3">
    <source>
        <dbReference type="ARBA" id="ARBA00022553"/>
    </source>
</evidence>
<keyword evidence="7" id="KW-0067">ATP-binding</keyword>
<dbReference type="SMR" id="A0A5M7C0V6"/>
<dbReference type="Pfam" id="PF07730">
    <property type="entry name" value="HisKA_3"/>
    <property type="match status" value="1"/>
</dbReference>
<dbReference type="EMBL" id="VWPH01000004">
    <property type="protein sequence ID" value="KAA5835050.1"/>
    <property type="molecule type" value="Genomic_DNA"/>
</dbReference>
<evidence type="ECO:0000256" key="6">
    <source>
        <dbReference type="ARBA" id="ARBA00022777"/>
    </source>
</evidence>
<name>A0A5M7C0V6_SACHI</name>
<dbReference type="GO" id="GO:0046983">
    <property type="term" value="F:protein dimerization activity"/>
    <property type="evidence" value="ECO:0007669"/>
    <property type="project" value="InterPro"/>
</dbReference>
<evidence type="ECO:0000313" key="12">
    <source>
        <dbReference type="EMBL" id="KAA5835050.1"/>
    </source>
</evidence>
<evidence type="ECO:0000256" key="10">
    <source>
        <dbReference type="SAM" id="Phobius"/>
    </source>
</evidence>
<evidence type="ECO:0000256" key="7">
    <source>
        <dbReference type="ARBA" id="ARBA00022840"/>
    </source>
</evidence>
<protein>
    <recommendedName>
        <fullName evidence="2">histidine kinase</fullName>
        <ecNumber evidence="2">2.7.13.3</ecNumber>
    </recommendedName>
</protein>
<keyword evidence="8" id="KW-0902">Two-component regulatory system</keyword>
<dbReference type="CDD" id="cd16917">
    <property type="entry name" value="HATPase_UhpB-NarQ-NarX-like"/>
    <property type="match status" value="1"/>
</dbReference>
<dbReference type="Gene3D" id="1.20.5.1930">
    <property type="match status" value="1"/>
</dbReference>
<dbReference type="PANTHER" id="PTHR24421">
    <property type="entry name" value="NITRATE/NITRITE SENSOR PROTEIN NARX-RELATED"/>
    <property type="match status" value="1"/>
</dbReference>
<dbReference type="InterPro" id="IPR036890">
    <property type="entry name" value="HATPase_C_sf"/>
</dbReference>
<dbReference type="InterPro" id="IPR011712">
    <property type="entry name" value="Sig_transdc_His_kin_sub3_dim/P"/>
</dbReference>
<keyword evidence="6" id="KW-0418">Kinase</keyword>
<dbReference type="OrthoDB" id="227596at2"/>
<evidence type="ECO:0000256" key="4">
    <source>
        <dbReference type="ARBA" id="ARBA00022679"/>
    </source>
</evidence>